<evidence type="ECO:0000313" key="2">
    <source>
        <dbReference type="EMBL" id="KZS88547.1"/>
    </source>
</evidence>
<feature type="compositionally biased region" description="Low complexity" evidence="1">
    <location>
        <begin position="767"/>
        <end position="776"/>
    </location>
</feature>
<dbReference type="AlphaFoldDB" id="A0A164PB48"/>
<protein>
    <submittedName>
        <fullName evidence="2">Uncharacterized protein</fullName>
    </submittedName>
</protein>
<feature type="compositionally biased region" description="Low complexity" evidence="1">
    <location>
        <begin position="623"/>
        <end position="634"/>
    </location>
</feature>
<keyword evidence="3" id="KW-1185">Reference proteome</keyword>
<feature type="compositionally biased region" description="Polar residues" evidence="1">
    <location>
        <begin position="607"/>
        <end position="617"/>
    </location>
</feature>
<evidence type="ECO:0000313" key="3">
    <source>
        <dbReference type="Proteomes" id="UP000076722"/>
    </source>
</evidence>
<feature type="compositionally biased region" description="Polar residues" evidence="1">
    <location>
        <begin position="424"/>
        <end position="443"/>
    </location>
</feature>
<reference evidence="2 3" key="1">
    <citation type="journal article" date="2016" name="Mol. Biol. Evol.">
        <title>Comparative Genomics of Early-Diverging Mushroom-Forming Fungi Provides Insights into the Origins of Lignocellulose Decay Capabilities.</title>
        <authorList>
            <person name="Nagy L.G."/>
            <person name="Riley R."/>
            <person name="Tritt A."/>
            <person name="Adam C."/>
            <person name="Daum C."/>
            <person name="Floudas D."/>
            <person name="Sun H."/>
            <person name="Yadav J.S."/>
            <person name="Pangilinan J."/>
            <person name="Larsson K.H."/>
            <person name="Matsuura K."/>
            <person name="Barry K."/>
            <person name="Labutti K."/>
            <person name="Kuo R."/>
            <person name="Ohm R.A."/>
            <person name="Bhattacharya S.S."/>
            <person name="Shirouzu T."/>
            <person name="Yoshinaga Y."/>
            <person name="Martin F.M."/>
            <person name="Grigoriev I.V."/>
            <person name="Hibbett D.S."/>
        </authorList>
    </citation>
    <scope>NUCLEOTIDE SEQUENCE [LARGE SCALE GENOMIC DNA]</scope>
    <source>
        <strain evidence="2 3">HHB9708</strain>
    </source>
</reference>
<feature type="region of interest" description="Disordered" evidence="1">
    <location>
        <begin position="607"/>
        <end position="697"/>
    </location>
</feature>
<dbReference type="EMBL" id="KV419435">
    <property type="protein sequence ID" value="KZS88547.1"/>
    <property type="molecule type" value="Genomic_DNA"/>
</dbReference>
<feature type="compositionally biased region" description="Polar residues" evidence="1">
    <location>
        <begin position="799"/>
        <end position="814"/>
    </location>
</feature>
<feature type="region of interest" description="Disordered" evidence="1">
    <location>
        <begin position="415"/>
        <end position="540"/>
    </location>
</feature>
<name>A0A164PB48_9AGAM</name>
<feature type="region of interest" description="Disordered" evidence="1">
    <location>
        <begin position="731"/>
        <end position="826"/>
    </location>
</feature>
<sequence length="843" mass="90125">MASTGQTRNATLPVDILDPPPSLYQVCIRSGSLDDADALFKWVEEEAGVEAKANKAYATMTALTRMVVEELESRRVDVQRTAKFQELLEKSTLRILRRLQENGITNLADARDQLSSLPGCLCHIGFEKGGVTILENNLTPFLLTLNNVQFVDIVPKVIRRLIAWLACHRLREPVHFVASKQAIKACLFRLVNHLAGLDGTPPTVPQPGSSTSQENVDVPARPIAHIAPGLLTACQLAKDVDNDLGSCLILEIVRECRLSSTPAKSFTNGLLPLFSTLQQQGLSLSVEPINRASLEILQLLPAIIGEVPQAIVKALGAMKETHAGCGSTECNESIMRHIPPSATAADRSACRNFLSLRSRMFVFMSLFDKAAGFQLAGPTLLKSIYKSVLCIPPTRHLNASQCAHREVGDIARSKNQVDAGPGESSASGSQPGTKQKQTTSSLRPSVDDAATNTARGANQPTPALSLPRAHDKDIDGLLLNKPDPGLNELTPKAPTRAGRAIHPLPSRAITRRSWHPLPSIGSSSAPIPSSSSSDDVRPELDVEPKLDEPDLSFANEIDREVLGYVIEGSNVPRSGTPTSTISNASKRSFKLSPGSSIPAFFKRVRQTSPEASTSNDGVMSAPSVSSDSLGGLVLNPMEGQSSSLDHTPGPIPNLSDDMQLDSVLDPSTHSPESRAMDITPPRPVADGNPISSRVLYNDTPTRQTNTRRAPLEAITPRTLMAQLPFNNITPTQEAQGKASSIPEVPPAPRPNKFKDFTASLGARLPSRRVSGGSRKASGGGARAVSDQASRTKSGENQEAHASTTLLAQSVSSGLRSPRSRPVSLGTSLWSLLGKIGPGKRAEK</sequence>
<organism evidence="2 3">
    <name type="scientific">Sistotremastrum niveocremeum HHB9708</name>
    <dbReference type="NCBI Taxonomy" id="1314777"/>
    <lineage>
        <taxon>Eukaryota</taxon>
        <taxon>Fungi</taxon>
        <taxon>Dikarya</taxon>
        <taxon>Basidiomycota</taxon>
        <taxon>Agaricomycotina</taxon>
        <taxon>Agaricomycetes</taxon>
        <taxon>Sistotremastrales</taxon>
        <taxon>Sistotremastraceae</taxon>
        <taxon>Sertulicium</taxon>
        <taxon>Sertulicium niveocremeum</taxon>
    </lineage>
</organism>
<feature type="compositionally biased region" description="Low complexity" evidence="1">
    <location>
        <begin position="516"/>
        <end position="533"/>
    </location>
</feature>
<evidence type="ECO:0000256" key="1">
    <source>
        <dbReference type="SAM" id="MobiDB-lite"/>
    </source>
</evidence>
<accession>A0A164PB48</accession>
<proteinExistence type="predicted"/>
<feature type="compositionally biased region" description="Polar residues" evidence="1">
    <location>
        <begin position="450"/>
        <end position="462"/>
    </location>
</feature>
<dbReference type="Proteomes" id="UP000076722">
    <property type="component" value="Unassembled WGS sequence"/>
</dbReference>
<gene>
    <name evidence="2" type="ORF">SISNIDRAFT_459583</name>
</gene>